<feature type="domain" description="DUF397" evidence="1">
    <location>
        <begin position="9"/>
        <end position="60"/>
    </location>
</feature>
<dbReference type="OrthoDB" id="4267227at2"/>
<name>A0A3D9VFJ6_THECX</name>
<comment type="caution">
    <text evidence="2">The sequence shown here is derived from an EMBL/GenBank/DDBJ whole genome shotgun (WGS) entry which is preliminary data.</text>
</comment>
<organism evidence="2 3">
    <name type="scientific">Thermasporomyces composti</name>
    <dbReference type="NCBI Taxonomy" id="696763"/>
    <lineage>
        <taxon>Bacteria</taxon>
        <taxon>Bacillati</taxon>
        <taxon>Actinomycetota</taxon>
        <taxon>Actinomycetes</taxon>
        <taxon>Propionibacteriales</taxon>
        <taxon>Nocardioidaceae</taxon>
        <taxon>Thermasporomyces</taxon>
    </lineage>
</organism>
<evidence type="ECO:0000313" key="2">
    <source>
        <dbReference type="EMBL" id="REF36924.1"/>
    </source>
</evidence>
<dbReference type="AlphaFoldDB" id="A0A3D9VFJ6"/>
<gene>
    <name evidence="2" type="ORF">DFJ64_2359</name>
</gene>
<dbReference type="Proteomes" id="UP000256485">
    <property type="component" value="Unassembled WGS sequence"/>
</dbReference>
<dbReference type="RefSeq" id="WP_115850471.1">
    <property type="nucleotide sequence ID" value="NZ_QTUC01000001.1"/>
</dbReference>
<proteinExistence type="predicted"/>
<keyword evidence="3" id="KW-1185">Reference proteome</keyword>
<reference evidence="2 3" key="1">
    <citation type="submission" date="2018-08" db="EMBL/GenBank/DDBJ databases">
        <title>Sequencing the genomes of 1000 actinobacteria strains.</title>
        <authorList>
            <person name="Klenk H.-P."/>
        </authorList>
    </citation>
    <scope>NUCLEOTIDE SEQUENCE [LARGE SCALE GENOMIC DNA]</scope>
    <source>
        <strain evidence="2 3">DSM 22891</strain>
    </source>
</reference>
<dbReference type="Pfam" id="PF04149">
    <property type="entry name" value="DUF397"/>
    <property type="match status" value="1"/>
</dbReference>
<evidence type="ECO:0000313" key="3">
    <source>
        <dbReference type="Proteomes" id="UP000256485"/>
    </source>
</evidence>
<protein>
    <submittedName>
        <fullName evidence="2">Uncharacterized protein DUF397</fullName>
    </submittedName>
</protein>
<accession>A0A3D9VFJ6</accession>
<sequence length="66" mass="6861">MIAPQFSCWRKSSYSTNGAGCVEVAVAPGAVGIRDSKLGEDSPILAVTPANWSTFVSAVKAGQFDL</sequence>
<dbReference type="EMBL" id="QTUC01000001">
    <property type="protein sequence ID" value="REF36924.1"/>
    <property type="molecule type" value="Genomic_DNA"/>
</dbReference>
<dbReference type="InterPro" id="IPR007278">
    <property type="entry name" value="DUF397"/>
</dbReference>
<evidence type="ECO:0000259" key="1">
    <source>
        <dbReference type="Pfam" id="PF04149"/>
    </source>
</evidence>